<dbReference type="EMBL" id="LGRX02005730">
    <property type="protein sequence ID" value="KAK3277967.1"/>
    <property type="molecule type" value="Genomic_DNA"/>
</dbReference>
<gene>
    <name evidence="1" type="ORF">CYMTET_14066</name>
</gene>
<protein>
    <submittedName>
        <fullName evidence="1">Uncharacterized protein</fullName>
    </submittedName>
</protein>
<keyword evidence="2" id="KW-1185">Reference proteome</keyword>
<evidence type="ECO:0000313" key="2">
    <source>
        <dbReference type="Proteomes" id="UP001190700"/>
    </source>
</evidence>
<proteinExistence type="predicted"/>
<comment type="caution">
    <text evidence="1">The sequence shown here is derived from an EMBL/GenBank/DDBJ whole genome shotgun (WGS) entry which is preliminary data.</text>
</comment>
<reference evidence="1 2" key="1">
    <citation type="journal article" date="2015" name="Genome Biol. Evol.">
        <title>Comparative Genomics of a Bacterivorous Green Alga Reveals Evolutionary Causalities and Consequences of Phago-Mixotrophic Mode of Nutrition.</title>
        <authorList>
            <person name="Burns J.A."/>
            <person name="Paasch A."/>
            <person name="Narechania A."/>
            <person name="Kim E."/>
        </authorList>
    </citation>
    <scope>NUCLEOTIDE SEQUENCE [LARGE SCALE GENOMIC DNA]</scope>
    <source>
        <strain evidence="1 2">PLY_AMNH</strain>
    </source>
</reference>
<evidence type="ECO:0000313" key="1">
    <source>
        <dbReference type="EMBL" id="KAK3277967.1"/>
    </source>
</evidence>
<name>A0AAE0LAK8_9CHLO</name>
<organism evidence="1 2">
    <name type="scientific">Cymbomonas tetramitiformis</name>
    <dbReference type="NCBI Taxonomy" id="36881"/>
    <lineage>
        <taxon>Eukaryota</taxon>
        <taxon>Viridiplantae</taxon>
        <taxon>Chlorophyta</taxon>
        <taxon>Pyramimonadophyceae</taxon>
        <taxon>Pyramimonadales</taxon>
        <taxon>Pyramimonadaceae</taxon>
        <taxon>Cymbomonas</taxon>
    </lineage>
</organism>
<sequence length="299" mass="34536">MDYISLLLRSRDCAREFGRMYDPEADAARFLQPCRDLATWQLDHVKLENLPAMSEVIREPQPVFDEQEFGRYFYSKVITVKKMRLPEGMPAEQREEAVRAMQREYEAQFQVQLAPGTSTPWVAAPHGAPLRPRRGYTAKLDFFCRELKLNMELELELGNEATFWVHWLHKVPEDERSRYHALSEEAGQVYKTRCGQYQAALKMEFQDPEVTPPPRLWSAERLGQLSTDWSRDGAMGLLQLADLYTGPIIHDRYLNGEYNRTDVIQALVSAAPQADESSSFHNMMPMLHLLCLPSGPREK</sequence>
<accession>A0AAE0LAK8</accession>
<dbReference type="AlphaFoldDB" id="A0AAE0LAK8"/>
<dbReference type="Proteomes" id="UP001190700">
    <property type="component" value="Unassembled WGS sequence"/>
</dbReference>